<feature type="transmembrane region" description="Helical" evidence="1">
    <location>
        <begin position="12"/>
        <end position="33"/>
    </location>
</feature>
<reference evidence="2" key="1">
    <citation type="journal article" date="2014" name="Front. Microbiol.">
        <title>High frequency of phylogenetically diverse reductive dehalogenase-homologous genes in deep subseafloor sedimentary metagenomes.</title>
        <authorList>
            <person name="Kawai M."/>
            <person name="Futagami T."/>
            <person name="Toyoda A."/>
            <person name="Takaki Y."/>
            <person name="Nishi S."/>
            <person name="Hori S."/>
            <person name="Arai W."/>
            <person name="Tsubouchi T."/>
            <person name="Morono Y."/>
            <person name="Uchiyama I."/>
            <person name="Ito T."/>
            <person name="Fujiyama A."/>
            <person name="Inagaki F."/>
            <person name="Takami H."/>
        </authorList>
    </citation>
    <scope>NUCLEOTIDE SEQUENCE</scope>
    <source>
        <strain evidence="2">Expedition CK06-06</strain>
    </source>
</reference>
<evidence type="ECO:0008006" key="3">
    <source>
        <dbReference type="Google" id="ProtNLM"/>
    </source>
</evidence>
<dbReference type="Gene3D" id="3.40.50.1010">
    <property type="entry name" value="5'-nuclease"/>
    <property type="match status" value="1"/>
</dbReference>
<organism evidence="2">
    <name type="scientific">marine sediment metagenome</name>
    <dbReference type="NCBI Taxonomy" id="412755"/>
    <lineage>
        <taxon>unclassified sequences</taxon>
        <taxon>metagenomes</taxon>
        <taxon>ecological metagenomes</taxon>
    </lineage>
</organism>
<dbReference type="AlphaFoldDB" id="X1GXT4"/>
<evidence type="ECO:0000256" key="1">
    <source>
        <dbReference type="SAM" id="Phobius"/>
    </source>
</evidence>
<accession>X1GXT4</accession>
<dbReference type="SUPFAM" id="SSF88723">
    <property type="entry name" value="PIN domain-like"/>
    <property type="match status" value="1"/>
</dbReference>
<keyword evidence="1" id="KW-0472">Membrane</keyword>
<name>X1GXT4_9ZZZZ</name>
<keyword evidence="1" id="KW-0812">Transmembrane</keyword>
<keyword evidence="1" id="KW-1133">Transmembrane helix</keyword>
<sequence length="113" mass="12983">MAMIGSIRTARITPNILIVFHFLLAINSTALIIEMKKILEKQKITTELIQRAKIIAKKGIKAVDALHIASAEMLQSDYMITTDEEIIKKYQKHTEFFKRIKICNPILFLIEVL</sequence>
<dbReference type="EMBL" id="BARU01019175">
    <property type="protein sequence ID" value="GAH49650.1"/>
    <property type="molecule type" value="Genomic_DNA"/>
</dbReference>
<comment type="caution">
    <text evidence="2">The sequence shown here is derived from an EMBL/GenBank/DDBJ whole genome shotgun (WGS) entry which is preliminary data.</text>
</comment>
<dbReference type="InterPro" id="IPR029060">
    <property type="entry name" value="PIN-like_dom_sf"/>
</dbReference>
<protein>
    <recommendedName>
        <fullName evidence="3">PIN domain-containing protein</fullName>
    </recommendedName>
</protein>
<evidence type="ECO:0000313" key="2">
    <source>
        <dbReference type="EMBL" id="GAH49650.1"/>
    </source>
</evidence>
<gene>
    <name evidence="2" type="ORF">S03H2_31604</name>
</gene>
<proteinExistence type="predicted"/>